<dbReference type="EMBL" id="PIPT01000008">
    <property type="protein sequence ID" value="RUO46567.1"/>
    <property type="molecule type" value="Genomic_DNA"/>
</dbReference>
<evidence type="ECO:0000256" key="7">
    <source>
        <dbReference type="ARBA" id="ARBA00023065"/>
    </source>
</evidence>
<accession>A0A432XDD7</accession>
<dbReference type="GO" id="GO:0006826">
    <property type="term" value="P:iron ion transport"/>
    <property type="evidence" value="ECO:0007669"/>
    <property type="project" value="UniProtKB-KW"/>
</dbReference>
<evidence type="ECO:0000313" key="16">
    <source>
        <dbReference type="EMBL" id="RUO46567.1"/>
    </source>
</evidence>
<dbReference type="InterPro" id="IPR012910">
    <property type="entry name" value="Plug_dom"/>
</dbReference>
<dbReference type="OrthoDB" id="127311at2"/>
<evidence type="ECO:0000259" key="15">
    <source>
        <dbReference type="Pfam" id="PF07715"/>
    </source>
</evidence>
<evidence type="ECO:0000256" key="6">
    <source>
        <dbReference type="ARBA" id="ARBA00023004"/>
    </source>
</evidence>
<proteinExistence type="inferred from homology"/>
<keyword evidence="13" id="KW-0732">Signal</keyword>
<dbReference type="Pfam" id="PF07715">
    <property type="entry name" value="Plug"/>
    <property type="match status" value="1"/>
</dbReference>
<keyword evidence="6" id="KW-0408">Iron</keyword>
<evidence type="ECO:0000256" key="2">
    <source>
        <dbReference type="ARBA" id="ARBA00022448"/>
    </source>
</evidence>
<evidence type="ECO:0000256" key="1">
    <source>
        <dbReference type="ARBA" id="ARBA00004571"/>
    </source>
</evidence>
<keyword evidence="10 11" id="KW-0998">Cell outer membrane</keyword>
<keyword evidence="16" id="KW-0675">Receptor</keyword>
<evidence type="ECO:0000313" key="17">
    <source>
        <dbReference type="Proteomes" id="UP000286678"/>
    </source>
</evidence>
<dbReference type="InterPro" id="IPR036942">
    <property type="entry name" value="Beta-barrel_TonB_sf"/>
</dbReference>
<feature type="chain" id="PRO_5019340430" evidence="13">
    <location>
        <begin position="32"/>
        <end position="814"/>
    </location>
</feature>
<evidence type="ECO:0000256" key="10">
    <source>
        <dbReference type="ARBA" id="ARBA00023237"/>
    </source>
</evidence>
<dbReference type="Pfam" id="PF00593">
    <property type="entry name" value="TonB_dep_Rec_b-barrel"/>
    <property type="match status" value="1"/>
</dbReference>
<keyword evidence="9 11" id="KW-0472">Membrane</keyword>
<gene>
    <name evidence="16" type="ORF">CWE21_10440</name>
</gene>
<evidence type="ECO:0000256" key="8">
    <source>
        <dbReference type="ARBA" id="ARBA00023077"/>
    </source>
</evidence>
<evidence type="ECO:0000256" key="3">
    <source>
        <dbReference type="ARBA" id="ARBA00022452"/>
    </source>
</evidence>
<dbReference type="InterPro" id="IPR039426">
    <property type="entry name" value="TonB-dep_rcpt-like"/>
</dbReference>
<keyword evidence="4" id="KW-0410">Iron transport</keyword>
<dbReference type="GO" id="GO:0009279">
    <property type="term" value="C:cell outer membrane"/>
    <property type="evidence" value="ECO:0007669"/>
    <property type="project" value="UniProtKB-SubCell"/>
</dbReference>
<dbReference type="PANTHER" id="PTHR32552">
    <property type="entry name" value="FERRICHROME IRON RECEPTOR-RELATED"/>
    <property type="match status" value="1"/>
</dbReference>
<protein>
    <submittedName>
        <fullName evidence="16">TonB-dependent receptor</fullName>
    </submittedName>
</protein>
<dbReference type="Proteomes" id="UP000286678">
    <property type="component" value="Unassembled WGS sequence"/>
</dbReference>
<dbReference type="PROSITE" id="PS52016">
    <property type="entry name" value="TONB_DEPENDENT_REC_3"/>
    <property type="match status" value="1"/>
</dbReference>
<evidence type="ECO:0000256" key="9">
    <source>
        <dbReference type="ARBA" id="ARBA00023136"/>
    </source>
</evidence>
<organism evidence="16 17">
    <name type="scientific">Pseudidiomarina aquimaris</name>
    <dbReference type="NCBI Taxonomy" id="641841"/>
    <lineage>
        <taxon>Bacteria</taxon>
        <taxon>Pseudomonadati</taxon>
        <taxon>Pseudomonadota</taxon>
        <taxon>Gammaproteobacteria</taxon>
        <taxon>Alteromonadales</taxon>
        <taxon>Idiomarinaceae</taxon>
        <taxon>Pseudidiomarina</taxon>
    </lineage>
</organism>
<sequence>MKQSNNHFKIAPLALAVGSALMLGAPVYAQAQAQSQAQSQSQQEQAEQADERIIVTATRRPQTVNEIPYNISVVSGEELEEQLIVDQVDVMRQTPGITVVDRGYRNSGVINNIVIRGMNVDSAGNGDFALNAVPTVSTYVNDTPLFANFILKDIDAVEILRGPQGTLYGSGSLAGTVRYTLNKPDLYGGYAKVDAKLSQTEGSDGFNQHYDVLVNQPLSDSVAVRAFFGRIDNDGIVDYANVYRLNSNGAPVAEGGDIANGDPVFTRVEDADTVAIDYGRVSMLWQPSEDFSALLSHQFQSDDIGGRRQVTTGTNWVGGTESSYGDYENGAVHREPSEREVSMTSLELEWDLGFATLSSTTSDYEHDGSSTSDNSGFYAQNNWFAWFYGGSPRPLAIAERFYEDSGFSQELRLVSNGTQTFDWIVGAFYFDQDTASGQDSLMPGFSEWAEASGFDETLASWGGVLGDQDFLYRDNRSLRDLSVYGELTWNVSDVFRMTAGLRSFNNDIDNDTVIELPIYPGPADVSSSFDDSGTLFKFNASYDISDSIMWYATVSEGYRRGGTSAVPITGGFAENPAYLSYAPDSVLNMETGVKGRIGRHNYSATLFRMNWDDPQLNVATPNWGFYAAVNGEEAVSQGLELELKGYLTDNLKYNIGYAYVDAELTEDLVVPSGTAADPSSYVYAEAGEQLPSMAENTFSAGLNHSMDLPSGMYLVTNVSTYYQSSSRNSLGSNPKFDIDLDSFAITNLSTSLHADQWKFTLFAKNIFNEEGVTGVLSEAYMGTDPDENFYGNSSKQYISQPRTIGLQVSYQFGW</sequence>
<name>A0A432XDD7_9GAMM</name>
<keyword evidence="2 11" id="KW-0813">Transport</keyword>
<keyword evidence="7" id="KW-0406">Ion transport</keyword>
<dbReference type="Gene3D" id="2.40.170.20">
    <property type="entry name" value="TonB-dependent receptor, beta-barrel domain"/>
    <property type="match status" value="1"/>
</dbReference>
<dbReference type="RefSeq" id="WP_126834387.1">
    <property type="nucleotide sequence ID" value="NZ_PIPT01000008.1"/>
</dbReference>
<evidence type="ECO:0000256" key="12">
    <source>
        <dbReference type="RuleBase" id="RU003357"/>
    </source>
</evidence>
<reference evidence="17" key="1">
    <citation type="journal article" date="2018" name="Front. Microbiol.">
        <title>Genome-Based Analysis Reveals the Taxonomy and Diversity of the Family Idiomarinaceae.</title>
        <authorList>
            <person name="Liu Y."/>
            <person name="Lai Q."/>
            <person name="Shao Z."/>
        </authorList>
    </citation>
    <scope>NUCLEOTIDE SEQUENCE [LARGE SCALE GENOMIC DNA]</scope>
    <source>
        <strain evidence="17">SW15</strain>
    </source>
</reference>
<evidence type="ECO:0000256" key="4">
    <source>
        <dbReference type="ARBA" id="ARBA00022496"/>
    </source>
</evidence>
<comment type="caution">
    <text evidence="16">The sequence shown here is derived from an EMBL/GenBank/DDBJ whole genome shotgun (WGS) entry which is preliminary data.</text>
</comment>
<evidence type="ECO:0000259" key="14">
    <source>
        <dbReference type="Pfam" id="PF00593"/>
    </source>
</evidence>
<evidence type="ECO:0000256" key="13">
    <source>
        <dbReference type="SAM" id="SignalP"/>
    </source>
</evidence>
<feature type="domain" description="TonB-dependent receptor plug" evidence="15">
    <location>
        <begin position="64"/>
        <end position="176"/>
    </location>
</feature>
<evidence type="ECO:0000256" key="5">
    <source>
        <dbReference type="ARBA" id="ARBA00022692"/>
    </source>
</evidence>
<keyword evidence="8 12" id="KW-0798">TonB box</keyword>
<keyword evidence="5 11" id="KW-0812">Transmembrane</keyword>
<dbReference type="InterPro" id="IPR000531">
    <property type="entry name" value="Beta-barrel_TonB"/>
</dbReference>
<dbReference type="PANTHER" id="PTHR32552:SF81">
    <property type="entry name" value="TONB-DEPENDENT OUTER MEMBRANE RECEPTOR"/>
    <property type="match status" value="1"/>
</dbReference>
<comment type="similarity">
    <text evidence="11 12">Belongs to the TonB-dependent receptor family.</text>
</comment>
<comment type="subcellular location">
    <subcellularLocation>
        <location evidence="1 11">Cell outer membrane</location>
        <topology evidence="1 11">Multi-pass membrane protein</topology>
    </subcellularLocation>
</comment>
<feature type="domain" description="TonB-dependent receptor-like beta-barrel" evidence="14">
    <location>
        <begin position="302"/>
        <end position="766"/>
    </location>
</feature>
<feature type="signal peptide" evidence="13">
    <location>
        <begin position="1"/>
        <end position="31"/>
    </location>
</feature>
<dbReference type="SUPFAM" id="SSF56935">
    <property type="entry name" value="Porins"/>
    <property type="match status" value="1"/>
</dbReference>
<keyword evidence="3 11" id="KW-1134">Transmembrane beta strand</keyword>
<dbReference type="AlphaFoldDB" id="A0A432XDD7"/>
<evidence type="ECO:0000256" key="11">
    <source>
        <dbReference type="PROSITE-ProRule" id="PRU01360"/>
    </source>
</evidence>
<keyword evidence="17" id="KW-1185">Reference proteome</keyword>